<dbReference type="PROSITE" id="PS51831">
    <property type="entry name" value="HD"/>
    <property type="match status" value="1"/>
</dbReference>
<dbReference type="RefSeq" id="WP_087463893.1">
    <property type="nucleotide sequence ID" value="NZ_CP021425.1"/>
</dbReference>
<dbReference type="InterPro" id="IPR037522">
    <property type="entry name" value="HD_GYP_dom"/>
</dbReference>
<dbReference type="Pfam" id="PF13487">
    <property type="entry name" value="HD_5"/>
    <property type="match status" value="1"/>
</dbReference>
<feature type="domain" description="HD" evidence="1">
    <location>
        <begin position="161"/>
        <end position="284"/>
    </location>
</feature>
<dbReference type="PANTHER" id="PTHR43155">
    <property type="entry name" value="CYCLIC DI-GMP PHOSPHODIESTERASE PA4108-RELATED"/>
    <property type="match status" value="1"/>
</dbReference>
<proteinExistence type="predicted"/>
<dbReference type="AlphaFoldDB" id="A0A1Y0IIH2"/>
<accession>A0A1Y0IIH2</accession>
<evidence type="ECO:0000259" key="2">
    <source>
        <dbReference type="PROSITE" id="PS51832"/>
    </source>
</evidence>
<sequence>MAKVLVEIPVTNLEIGMYVAKLDCPWEESPFVYQGFFLYDQSDIQELQSLCKTVFVQAEKEIIETEKTITLPKGRVRKQIVKTEKLRYISKIPAHRELEKATMAYQEAKQLVGNILLSVRLGKSFNMNEVKEAVSDIVSSILRNPEALRWLTLIKNKDDYTAEHCLRVCVLAVSLGREMGLTEQELIDLGICGFVHDIGKAKIPDEVLNKPGRFTREEFEIMKSHAIHGKNILVSQKGVPAKAIDVAHSHHERLDGTGYPRKLASHQITEFSKIVSIVDAFDAITSVRVYKEARSSLEALRIIYDEKGSHFDDELAERFIKLVGIYPTGHIAELTDGQVGIIVRSNNENRLKPKVLIVRDAKGQKCKETVIDLAAAPQDERGTPLRIKDLHPNGAFNIQLDGYIKRGLRLSEETPELIS</sequence>
<dbReference type="KEGG" id="ome:OLMES_5210"/>
<dbReference type="GO" id="GO:0008081">
    <property type="term" value="F:phosphoric diester hydrolase activity"/>
    <property type="evidence" value="ECO:0007669"/>
    <property type="project" value="UniProtKB-ARBA"/>
</dbReference>
<dbReference type="InterPro" id="IPR021812">
    <property type="entry name" value="DUF3391"/>
</dbReference>
<name>A0A1Y0IIH2_9GAMM</name>
<dbReference type="CDD" id="cd00077">
    <property type="entry name" value="HDc"/>
    <property type="match status" value="1"/>
</dbReference>
<evidence type="ECO:0000259" key="1">
    <source>
        <dbReference type="PROSITE" id="PS51831"/>
    </source>
</evidence>
<feature type="domain" description="HD-GYP" evidence="2">
    <location>
        <begin position="139"/>
        <end position="335"/>
    </location>
</feature>
<organism evidence="3 4">
    <name type="scientific">Oleiphilus messinensis</name>
    <dbReference type="NCBI Taxonomy" id="141451"/>
    <lineage>
        <taxon>Bacteria</taxon>
        <taxon>Pseudomonadati</taxon>
        <taxon>Pseudomonadota</taxon>
        <taxon>Gammaproteobacteria</taxon>
        <taxon>Oceanospirillales</taxon>
        <taxon>Oleiphilaceae</taxon>
        <taxon>Oleiphilus</taxon>
    </lineage>
</organism>
<dbReference type="NCBIfam" id="TIGR00277">
    <property type="entry name" value="HDIG"/>
    <property type="match status" value="1"/>
</dbReference>
<evidence type="ECO:0000313" key="4">
    <source>
        <dbReference type="Proteomes" id="UP000196027"/>
    </source>
</evidence>
<dbReference type="PROSITE" id="PS51832">
    <property type="entry name" value="HD_GYP"/>
    <property type="match status" value="1"/>
</dbReference>
<evidence type="ECO:0000313" key="3">
    <source>
        <dbReference type="EMBL" id="ARU59194.1"/>
    </source>
</evidence>
<dbReference type="EMBL" id="CP021425">
    <property type="protein sequence ID" value="ARU59194.1"/>
    <property type="molecule type" value="Genomic_DNA"/>
</dbReference>
<dbReference type="Proteomes" id="UP000196027">
    <property type="component" value="Chromosome"/>
</dbReference>
<reference evidence="3 4" key="1">
    <citation type="submission" date="2017-05" db="EMBL/GenBank/DDBJ databases">
        <title>Genomic insights into alkan degradation activity of Oleiphilus messinensis.</title>
        <authorList>
            <person name="Kozyavkin S.A."/>
            <person name="Slesarev A.I."/>
            <person name="Golyshin P.N."/>
            <person name="Korzhenkov A."/>
            <person name="Golyshina O.N."/>
            <person name="Toshchakov S.V."/>
        </authorList>
    </citation>
    <scope>NUCLEOTIDE SEQUENCE [LARGE SCALE GENOMIC DNA]</scope>
    <source>
        <strain evidence="3 4">ME102</strain>
    </source>
</reference>
<dbReference type="PANTHER" id="PTHR43155:SF2">
    <property type="entry name" value="CYCLIC DI-GMP PHOSPHODIESTERASE PA4108"/>
    <property type="match status" value="1"/>
</dbReference>
<dbReference type="Gene3D" id="1.10.3210.10">
    <property type="entry name" value="Hypothetical protein af1432"/>
    <property type="match status" value="1"/>
</dbReference>
<dbReference type="SMART" id="SM00471">
    <property type="entry name" value="HDc"/>
    <property type="match status" value="1"/>
</dbReference>
<gene>
    <name evidence="3" type="ORF">OLMES_5210</name>
</gene>
<dbReference type="InterPro" id="IPR006675">
    <property type="entry name" value="HDIG_dom"/>
</dbReference>
<dbReference type="InterPro" id="IPR003607">
    <property type="entry name" value="HD/PDEase_dom"/>
</dbReference>
<dbReference type="Pfam" id="PF11871">
    <property type="entry name" value="DUF3391"/>
    <property type="match status" value="1"/>
</dbReference>
<protein>
    <submittedName>
        <fullName evidence="3">HD-GYP domain-containing protein</fullName>
    </submittedName>
</protein>
<keyword evidence="4" id="KW-1185">Reference proteome</keyword>
<dbReference type="InterPro" id="IPR006674">
    <property type="entry name" value="HD_domain"/>
</dbReference>
<dbReference type="OrthoDB" id="9816273at2"/>
<dbReference type="SUPFAM" id="SSF109604">
    <property type="entry name" value="HD-domain/PDEase-like"/>
    <property type="match status" value="1"/>
</dbReference>